<comment type="caution">
    <text evidence="4">The sequence shown here is derived from an EMBL/GenBank/DDBJ whole genome shotgun (WGS) entry which is preliminary data.</text>
</comment>
<dbReference type="InterPro" id="IPR020845">
    <property type="entry name" value="AMP-binding_CS"/>
</dbReference>
<name>A0A917C372_9HYPH</name>
<evidence type="ECO:0000313" key="5">
    <source>
        <dbReference type="Proteomes" id="UP000606044"/>
    </source>
</evidence>
<evidence type="ECO:0000256" key="2">
    <source>
        <dbReference type="ARBA" id="ARBA00022598"/>
    </source>
</evidence>
<accession>A0A917C372</accession>
<keyword evidence="5" id="KW-1185">Reference proteome</keyword>
<dbReference type="InterPro" id="IPR000873">
    <property type="entry name" value="AMP-dep_synth/lig_dom"/>
</dbReference>
<organism evidence="4 5">
    <name type="scientific">Azorhizobium oxalatiphilum</name>
    <dbReference type="NCBI Taxonomy" id="980631"/>
    <lineage>
        <taxon>Bacteria</taxon>
        <taxon>Pseudomonadati</taxon>
        <taxon>Pseudomonadota</taxon>
        <taxon>Alphaproteobacteria</taxon>
        <taxon>Hyphomicrobiales</taxon>
        <taxon>Xanthobacteraceae</taxon>
        <taxon>Azorhizobium</taxon>
    </lineage>
</organism>
<feature type="domain" description="AMP-dependent synthetase/ligase" evidence="3">
    <location>
        <begin position="16"/>
        <end position="355"/>
    </location>
</feature>
<reference evidence="4" key="1">
    <citation type="journal article" date="2014" name="Int. J. Syst. Evol. Microbiol.">
        <title>Complete genome sequence of Corynebacterium casei LMG S-19264T (=DSM 44701T), isolated from a smear-ripened cheese.</title>
        <authorList>
            <consortium name="US DOE Joint Genome Institute (JGI-PGF)"/>
            <person name="Walter F."/>
            <person name="Albersmeier A."/>
            <person name="Kalinowski J."/>
            <person name="Ruckert C."/>
        </authorList>
    </citation>
    <scope>NUCLEOTIDE SEQUENCE</scope>
    <source>
        <strain evidence="4">CCM 7897</strain>
    </source>
</reference>
<evidence type="ECO:0000259" key="3">
    <source>
        <dbReference type="Pfam" id="PF00501"/>
    </source>
</evidence>
<dbReference type="AlphaFoldDB" id="A0A917C372"/>
<dbReference type="GO" id="GO:0006631">
    <property type="term" value="P:fatty acid metabolic process"/>
    <property type="evidence" value="ECO:0007669"/>
    <property type="project" value="TreeGrafter"/>
</dbReference>
<dbReference type="Proteomes" id="UP000606044">
    <property type="component" value="Unassembled WGS sequence"/>
</dbReference>
<proteinExistence type="inferred from homology"/>
<dbReference type="RefSeq" id="WP_188580037.1">
    <property type="nucleotide sequence ID" value="NZ_BMCT01000004.1"/>
</dbReference>
<dbReference type="EMBL" id="BMCT01000004">
    <property type="protein sequence ID" value="GGF68601.1"/>
    <property type="molecule type" value="Genomic_DNA"/>
</dbReference>
<comment type="similarity">
    <text evidence="1">Belongs to the ATP-dependent AMP-binding enzyme family.</text>
</comment>
<evidence type="ECO:0000313" key="4">
    <source>
        <dbReference type="EMBL" id="GGF68601.1"/>
    </source>
</evidence>
<gene>
    <name evidence="4" type="ORF">GCM10007301_30320</name>
</gene>
<reference evidence="4" key="2">
    <citation type="submission" date="2020-09" db="EMBL/GenBank/DDBJ databases">
        <authorList>
            <person name="Sun Q."/>
            <person name="Sedlacek I."/>
        </authorList>
    </citation>
    <scope>NUCLEOTIDE SEQUENCE</scope>
    <source>
        <strain evidence="4">CCM 7897</strain>
    </source>
</reference>
<dbReference type="GO" id="GO:0031956">
    <property type="term" value="F:medium-chain fatty acid-CoA ligase activity"/>
    <property type="evidence" value="ECO:0007669"/>
    <property type="project" value="TreeGrafter"/>
</dbReference>
<dbReference type="Gene3D" id="3.40.50.12780">
    <property type="entry name" value="N-terminal domain of ligase-like"/>
    <property type="match status" value="1"/>
</dbReference>
<dbReference type="SUPFAM" id="SSF56801">
    <property type="entry name" value="Acetyl-CoA synthetase-like"/>
    <property type="match status" value="1"/>
</dbReference>
<dbReference type="PROSITE" id="PS00455">
    <property type="entry name" value="AMP_BINDING"/>
    <property type="match status" value="1"/>
</dbReference>
<protein>
    <submittedName>
        <fullName evidence="4">AMP-dependent acyl-CoA synthetase</fullName>
    </submittedName>
</protein>
<dbReference type="PANTHER" id="PTHR43201:SF5">
    <property type="entry name" value="MEDIUM-CHAIN ACYL-COA LIGASE ACSF2, MITOCHONDRIAL"/>
    <property type="match status" value="1"/>
</dbReference>
<dbReference type="PANTHER" id="PTHR43201">
    <property type="entry name" value="ACYL-COA SYNTHETASE"/>
    <property type="match status" value="1"/>
</dbReference>
<sequence>MIDPSCAGLLGEHRAPSTPLLWDDAGRRWLSAGEVRAEVLMLAATMARPGKQLIFLLAANHRSSLIGLLAAAAAGHAVALVDPTLPPEKLAALRDRYRPEIVLAADPSPALALCGGSNWTHVAVEGARPFMAYRQDAEADSPPAPELGLLLLTSGTTGSAKFVRLSWSAVTANARQIAESLAITPDSVAIAHLPLHYSYGLSVATSHLVAGGRIAFLEDAITSPDFWGKVLASGGTHFPGVPFHYSVLARLGLELVPPSVDTFTQAGGHLDARFQTLMQAKASDRGARFFVMYGQTEAAPRMACLPSERLPEKLGSVGIAMPGGCLRIEDAEGRLLPAGETGGVVYEGANVMLGYAEHRADLTRGDIMGGRLETGDLGRLDAEGFLFLSGRAARFAKIAGLRLSLDDMERDLGVLGMVACVDLGERIAVAFEGDMPADAKERAKALARACKIPATSFLIRTLPELARKSSGKIDYARVKEALNV</sequence>
<evidence type="ECO:0000256" key="1">
    <source>
        <dbReference type="ARBA" id="ARBA00006432"/>
    </source>
</evidence>
<dbReference type="Pfam" id="PF00501">
    <property type="entry name" value="AMP-binding"/>
    <property type="match status" value="1"/>
</dbReference>
<keyword evidence="2" id="KW-0436">Ligase</keyword>
<dbReference type="InterPro" id="IPR042099">
    <property type="entry name" value="ANL_N_sf"/>
</dbReference>